<evidence type="ECO:0000259" key="3">
    <source>
        <dbReference type="Pfam" id="PF00535"/>
    </source>
</evidence>
<feature type="domain" description="Glycosyltransferase 2-like" evidence="3">
    <location>
        <begin position="15"/>
        <end position="132"/>
    </location>
</feature>
<dbReference type="InterPro" id="IPR001173">
    <property type="entry name" value="Glyco_trans_2-like"/>
</dbReference>
<name>A0A9D9IUR0_9BACT</name>
<dbReference type="SUPFAM" id="SSF53448">
    <property type="entry name" value="Nucleotide-diphospho-sugar transferases"/>
    <property type="match status" value="1"/>
</dbReference>
<dbReference type="Proteomes" id="UP000823771">
    <property type="component" value="Unassembled WGS sequence"/>
</dbReference>
<reference evidence="4" key="1">
    <citation type="submission" date="2020-10" db="EMBL/GenBank/DDBJ databases">
        <authorList>
            <person name="Gilroy R."/>
        </authorList>
    </citation>
    <scope>NUCLEOTIDE SEQUENCE</scope>
    <source>
        <strain evidence="4">2478</strain>
    </source>
</reference>
<reference evidence="4" key="2">
    <citation type="journal article" date="2021" name="PeerJ">
        <title>Extensive microbial diversity within the chicken gut microbiome revealed by metagenomics and culture.</title>
        <authorList>
            <person name="Gilroy R."/>
            <person name="Ravi A."/>
            <person name="Getino M."/>
            <person name="Pursley I."/>
            <person name="Horton D.L."/>
            <person name="Alikhan N.F."/>
            <person name="Baker D."/>
            <person name="Gharbi K."/>
            <person name="Hall N."/>
            <person name="Watson M."/>
            <person name="Adriaenssens E.M."/>
            <person name="Foster-Nyarko E."/>
            <person name="Jarju S."/>
            <person name="Secka A."/>
            <person name="Antonio M."/>
            <person name="Oren A."/>
            <person name="Chaudhuri R.R."/>
            <person name="La Ragione R."/>
            <person name="Hildebrand F."/>
            <person name="Pallen M.J."/>
        </authorList>
    </citation>
    <scope>NUCLEOTIDE SEQUENCE</scope>
    <source>
        <strain evidence="4">2478</strain>
    </source>
</reference>
<dbReference type="EMBL" id="JADILZ010000108">
    <property type="protein sequence ID" value="MBO8479407.1"/>
    <property type="molecule type" value="Genomic_DNA"/>
</dbReference>
<comment type="caution">
    <text evidence="4">The sequence shown here is derived from an EMBL/GenBank/DDBJ whole genome shotgun (WGS) entry which is preliminary data.</text>
</comment>
<keyword evidence="2" id="KW-0808">Transferase</keyword>
<dbReference type="Pfam" id="PF00535">
    <property type="entry name" value="Glycos_transf_2"/>
    <property type="match status" value="1"/>
</dbReference>
<dbReference type="InterPro" id="IPR029044">
    <property type="entry name" value="Nucleotide-diphossugar_trans"/>
</dbReference>
<dbReference type="GO" id="GO:0016758">
    <property type="term" value="F:hexosyltransferase activity"/>
    <property type="evidence" value="ECO:0007669"/>
    <property type="project" value="UniProtKB-ARBA"/>
</dbReference>
<dbReference type="Gene3D" id="3.90.550.10">
    <property type="entry name" value="Spore Coat Polysaccharide Biosynthesis Protein SpsA, Chain A"/>
    <property type="match status" value="1"/>
</dbReference>
<evidence type="ECO:0000256" key="2">
    <source>
        <dbReference type="ARBA" id="ARBA00022679"/>
    </source>
</evidence>
<protein>
    <submittedName>
        <fullName evidence="4">Glycosyltransferase family 2 protein</fullName>
    </submittedName>
</protein>
<evidence type="ECO:0000313" key="5">
    <source>
        <dbReference type="Proteomes" id="UP000823771"/>
    </source>
</evidence>
<gene>
    <name evidence="4" type="ORF">IAB80_11070</name>
</gene>
<dbReference type="PANTHER" id="PTHR22916">
    <property type="entry name" value="GLYCOSYLTRANSFERASE"/>
    <property type="match status" value="1"/>
</dbReference>
<sequence length="339" mass="38146">METTATSAQDRPAVSVIVPVYNAEKTLRRCLDSLLAQRFSDLELLVVDDGSTDSSAAICKEYASADPRVRLCRKENGGVSSARNLGLKEARGEFIAFCDSDDCAGADWLSSLYDAIGDSGMAVGGYVRTEPSGAEVIESAGKSCTMVHIPEILEKLLGARLLQFVWNKLFRKSVIDRAGLSFDESFRIFEDEYFVLNYLSADHTVSCVPQCHYRYFLPEGFYSKYDFGLDAFRKVTEAVEYLLGRDDGKGRSAVRREKVRLPALVYWYKIALGRYACSHTFAQSRVHIRYARHLARRFHDGAINHLSVRVLPERCIYMILKRKQNASMDGDRGQEPGER</sequence>
<accession>A0A9D9IUR0</accession>
<evidence type="ECO:0000313" key="4">
    <source>
        <dbReference type="EMBL" id="MBO8479407.1"/>
    </source>
</evidence>
<proteinExistence type="predicted"/>
<keyword evidence="1" id="KW-0328">Glycosyltransferase</keyword>
<dbReference type="CDD" id="cd00761">
    <property type="entry name" value="Glyco_tranf_GTA_type"/>
    <property type="match status" value="1"/>
</dbReference>
<evidence type="ECO:0000256" key="1">
    <source>
        <dbReference type="ARBA" id="ARBA00022676"/>
    </source>
</evidence>
<dbReference type="PANTHER" id="PTHR22916:SF51">
    <property type="entry name" value="GLYCOSYLTRANSFERASE EPSH-RELATED"/>
    <property type="match status" value="1"/>
</dbReference>
<organism evidence="4 5">
    <name type="scientific">Candidatus Cryptobacteroides excrementipullorum</name>
    <dbReference type="NCBI Taxonomy" id="2840761"/>
    <lineage>
        <taxon>Bacteria</taxon>
        <taxon>Pseudomonadati</taxon>
        <taxon>Bacteroidota</taxon>
        <taxon>Bacteroidia</taxon>
        <taxon>Bacteroidales</taxon>
        <taxon>Candidatus Cryptobacteroides</taxon>
    </lineage>
</organism>
<dbReference type="AlphaFoldDB" id="A0A9D9IUR0"/>